<evidence type="ECO:0000313" key="1">
    <source>
        <dbReference type="EMBL" id="ABL71799.1"/>
    </source>
</evidence>
<proteinExistence type="predicted"/>
<accession>A1B8F5</accession>
<name>A1B8F5_PARDP</name>
<dbReference type="AlphaFoldDB" id="A1B8F5"/>
<dbReference type="RefSeq" id="WP_011749968.1">
    <property type="nucleotide sequence ID" value="NC_008687.1"/>
</dbReference>
<protein>
    <submittedName>
        <fullName evidence="1">Uncharacterized protein</fullName>
    </submittedName>
</protein>
<dbReference type="HOGENOM" id="CLU_2586521_0_0_5"/>
<dbReference type="KEGG" id="pde:Pden_3732"/>
<evidence type="ECO:0000313" key="2">
    <source>
        <dbReference type="Proteomes" id="UP000000361"/>
    </source>
</evidence>
<keyword evidence="2" id="KW-1185">Reference proteome</keyword>
<dbReference type="EnsemblBacteria" id="ABL71799">
    <property type="protein sequence ID" value="ABL71799"/>
    <property type="gene ID" value="Pden_3732"/>
</dbReference>
<dbReference type="Proteomes" id="UP000000361">
    <property type="component" value="Chromosome 2"/>
</dbReference>
<organism evidence="1 2">
    <name type="scientific">Paracoccus denitrificans (strain Pd 1222)</name>
    <dbReference type="NCBI Taxonomy" id="318586"/>
    <lineage>
        <taxon>Bacteria</taxon>
        <taxon>Pseudomonadati</taxon>
        <taxon>Pseudomonadota</taxon>
        <taxon>Alphaproteobacteria</taxon>
        <taxon>Rhodobacterales</taxon>
        <taxon>Paracoccaceae</taxon>
        <taxon>Paracoccus</taxon>
    </lineage>
</organism>
<dbReference type="GeneID" id="93453388"/>
<dbReference type="STRING" id="318586.Pden_3732"/>
<dbReference type="EMBL" id="CP000490">
    <property type="protein sequence ID" value="ABL71799.1"/>
    <property type="molecule type" value="Genomic_DNA"/>
</dbReference>
<sequence>MTHHDKARELVEKLREDHNSIWQFLMDDAADLITAQIEENRRLREAIRHADDILEDRGFAIEIGARRVLRIALSSTGEKG</sequence>
<gene>
    <name evidence="1" type="ordered locus">Pden_3732</name>
</gene>
<reference evidence="2" key="1">
    <citation type="submission" date="2006-12" db="EMBL/GenBank/DDBJ databases">
        <title>Complete sequence of chromosome 2 of Paracoccus denitrificans PD1222.</title>
        <authorList>
            <person name="Copeland A."/>
            <person name="Lucas S."/>
            <person name="Lapidus A."/>
            <person name="Barry K."/>
            <person name="Detter J.C."/>
            <person name="Glavina del Rio T."/>
            <person name="Hammon N."/>
            <person name="Israni S."/>
            <person name="Dalin E."/>
            <person name="Tice H."/>
            <person name="Pitluck S."/>
            <person name="Munk A.C."/>
            <person name="Brettin T."/>
            <person name="Bruce D."/>
            <person name="Han C."/>
            <person name="Tapia R."/>
            <person name="Gilna P."/>
            <person name="Schmutz J."/>
            <person name="Larimer F."/>
            <person name="Land M."/>
            <person name="Hauser L."/>
            <person name="Kyrpides N."/>
            <person name="Lykidis A."/>
            <person name="Spiro S."/>
            <person name="Richardson D.J."/>
            <person name="Moir J.W.B."/>
            <person name="Ferguson S.J."/>
            <person name="van Spanning R.J.M."/>
            <person name="Richardson P."/>
        </authorList>
    </citation>
    <scope>NUCLEOTIDE SEQUENCE [LARGE SCALE GENOMIC DNA]</scope>
    <source>
        <strain evidence="2">Pd 1222</strain>
    </source>
</reference>